<gene>
    <name evidence="7 8" type="primary">mltG</name>
    <name evidence="8" type="ORF">HUG20_06680</name>
</gene>
<evidence type="ECO:0000313" key="9">
    <source>
        <dbReference type="Proteomes" id="UP000595349"/>
    </source>
</evidence>
<dbReference type="InterPro" id="IPR003770">
    <property type="entry name" value="MLTG-like"/>
</dbReference>
<dbReference type="Pfam" id="PF02618">
    <property type="entry name" value="YceG"/>
    <property type="match status" value="1"/>
</dbReference>
<comment type="catalytic activity">
    <reaction evidence="7">
        <text>a peptidoglycan chain = a peptidoglycan chain with N-acetyl-1,6-anhydromuramyl-[peptide] at the reducing end + a peptidoglycan chain with N-acetylglucosamine at the non-reducing end.</text>
        <dbReference type="EC" id="4.2.2.29"/>
    </reaction>
</comment>
<accession>A0A7T7CF43</accession>
<dbReference type="PANTHER" id="PTHR30518">
    <property type="entry name" value="ENDOLYTIC MUREIN TRANSGLYCOSYLASE"/>
    <property type="match status" value="1"/>
</dbReference>
<comment type="subcellular location">
    <subcellularLocation>
        <location evidence="7">Cell membrane</location>
        <topology evidence="7">Single-pass membrane protein</topology>
    </subcellularLocation>
</comment>
<dbReference type="PANTHER" id="PTHR30518:SF2">
    <property type="entry name" value="ENDOLYTIC MUREIN TRANSGLYCOSYLASE"/>
    <property type="match status" value="1"/>
</dbReference>
<dbReference type="GO" id="GO:0071555">
    <property type="term" value="P:cell wall organization"/>
    <property type="evidence" value="ECO:0007669"/>
    <property type="project" value="UniProtKB-KW"/>
</dbReference>
<dbReference type="GO" id="GO:0005886">
    <property type="term" value="C:plasma membrane"/>
    <property type="evidence" value="ECO:0007669"/>
    <property type="project" value="UniProtKB-SubCell"/>
</dbReference>
<evidence type="ECO:0000256" key="7">
    <source>
        <dbReference type="HAMAP-Rule" id="MF_02065"/>
    </source>
</evidence>
<evidence type="ECO:0000256" key="2">
    <source>
        <dbReference type="ARBA" id="ARBA00022692"/>
    </source>
</evidence>
<keyword evidence="2 7" id="KW-0812">Transmembrane</keyword>
<evidence type="ECO:0000313" key="8">
    <source>
        <dbReference type="EMBL" id="QQK79589.1"/>
    </source>
</evidence>
<dbReference type="NCBIfam" id="TIGR00247">
    <property type="entry name" value="endolytic transglycosylase MltG"/>
    <property type="match status" value="1"/>
</dbReference>
<evidence type="ECO:0000256" key="1">
    <source>
        <dbReference type="ARBA" id="ARBA00022475"/>
    </source>
</evidence>
<dbReference type="KEGG" id="scib:HUG20_06680"/>
<comment type="function">
    <text evidence="7">Functions as a peptidoglycan terminase that cleaves nascent peptidoglycan strands endolytically to terminate their elongation.</text>
</comment>
<evidence type="ECO:0000256" key="6">
    <source>
        <dbReference type="ARBA" id="ARBA00023316"/>
    </source>
</evidence>
<keyword evidence="5 7" id="KW-0456">Lyase</keyword>
<keyword evidence="6 7" id="KW-0961">Cell wall biogenesis/degradation</keyword>
<dbReference type="Proteomes" id="UP000595349">
    <property type="component" value="Chromosome"/>
</dbReference>
<sequence length="382" mass="43757">MNDNQELNDQKKQRALNARVVRRIVLGIVLVFVTLVIIGLVSGYFFVRATIAPMDERDDSTIEVEIPNNSSMRDIGEVLEDEGLISNSVFFHYYSRLQNASGLQAGVYELNRSMDLDEIIDAMQEGPHRESYAISYTIPEGWWLEDIAATIAEESLHDIDEVMDVLDSEEYAEGLIEEHELLNEEILDEDIRYPLEGYLFPATYEFLDEDVSVEWMVESMLQQTFDIYEQAADDVDGEQVDDLHEALTLASIVEREAQTEEDRRLISGVLFNRLEEGMPLEVDPTVAYAQGEHLYMTSLEDTEIDDSFNTYQNDGLPPGPIASPGEDSIKAVFEPEDTDYLFFYARVTGEVIYSQTYEEHQDVHETYRDEWIDAQEEEESGE</sequence>
<evidence type="ECO:0000256" key="5">
    <source>
        <dbReference type="ARBA" id="ARBA00023239"/>
    </source>
</evidence>
<dbReference type="AlphaFoldDB" id="A0A7T7CF43"/>
<dbReference type="HAMAP" id="MF_02065">
    <property type="entry name" value="MltG"/>
    <property type="match status" value="1"/>
</dbReference>
<evidence type="ECO:0000256" key="4">
    <source>
        <dbReference type="ARBA" id="ARBA00023136"/>
    </source>
</evidence>
<feature type="site" description="Important for catalytic activity" evidence="7">
    <location>
        <position position="256"/>
    </location>
</feature>
<protein>
    <recommendedName>
        <fullName evidence="7">Endolytic murein transglycosylase</fullName>
        <ecNumber evidence="7">4.2.2.29</ecNumber>
    </recommendedName>
    <alternativeName>
        <fullName evidence="7">Peptidoglycan lytic transglycosylase</fullName>
    </alternativeName>
    <alternativeName>
        <fullName evidence="7">Peptidoglycan polymerization terminase</fullName>
    </alternativeName>
</protein>
<feature type="transmembrane region" description="Helical" evidence="7">
    <location>
        <begin position="20"/>
        <end position="47"/>
    </location>
</feature>
<keyword evidence="1 7" id="KW-1003">Cell membrane</keyword>
<proteinExistence type="inferred from homology"/>
<keyword evidence="4 7" id="KW-0472">Membrane</keyword>
<comment type="similarity">
    <text evidence="7">Belongs to the transglycosylase MltG family.</text>
</comment>
<dbReference type="GO" id="GO:0008932">
    <property type="term" value="F:lytic endotransglycosylase activity"/>
    <property type="evidence" value="ECO:0007669"/>
    <property type="project" value="UniProtKB-UniRule"/>
</dbReference>
<reference evidence="8 9" key="1">
    <citation type="submission" date="2020-06" db="EMBL/GenBank/DDBJ databases">
        <title>Genomic analysis of Salicibibacter sp. NKC21-4.</title>
        <authorList>
            <person name="Oh Y.J."/>
        </authorList>
    </citation>
    <scope>NUCLEOTIDE SEQUENCE [LARGE SCALE GENOMIC DNA]</scope>
    <source>
        <strain evidence="8 9">NKC21-4</strain>
    </source>
</reference>
<organism evidence="8 9">
    <name type="scientific">Salicibibacter cibi</name>
    <dbReference type="NCBI Taxonomy" id="2743001"/>
    <lineage>
        <taxon>Bacteria</taxon>
        <taxon>Bacillati</taxon>
        <taxon>Bacillota</taxon>
        <taxon>Bacilli</taxon>
        <taxon>Bacillales</taxon>
        <taxon>Bacillaceae</taxon>
        <taxon>Salicibibacter</taxon>
    </lineage>
</organism>
<dbReference type="EC" id="4.2.2.29" evidence="7"/>
<dbReference type="CDD" id="cd08010">
    <property type="entry name" value="MltG_like"/>
    <property type="match status" value="1"/>
</dbReference>
<dbReference type="GO" id="GO:0009252">
    <property type="term" value="P:peptidoglycan biosynthetic process"/>
    <property type="evidence" value="ECO:0007669"/>
    <property type="project" value="UniProtKB-UniRule"/>
</dbReference>
<dbReference type="Gene3D" id="3.30.1490.480">
    <property type="entry name" value="Endolytic murein transglycosylase"/>
    <property type="match status" value="1"/>
</dbReference>
<name>A0A7T7CF43_9BACI</name>
<dbReference type="RefSeq" id="WP_200089439.1">
    <property type="nucleotide sequence ID" value="NZ_CP054706.1"/>
</dbReference>
<keyword evidence="3 7" id="KW-1133">Transmembrane helix</keyword>
<evidence type="ECO:0000256" key="3">
    <source>
        <dbReference type="ARBA" id="ARBA00022989"/>
    </source>
</evidence>
<keyword evidence="9" id="KW-1185">Reference proteome</keyword>
<dbReference type="EMBL" id="CP054706">
    <property type="protein sequence ID" value="QQK79589.1"/>
    <property type="molecule type" value="Genomic_DNA"/>
</dbReference>